<proteinExistence type="predicted"/>
<dbReference type="AlphaFoldDB" id="A0A0D0DIP7"/>
<evidence type="ECO:0000313" key="1">
    <source>
        <dbReference type="EMBL" id="KIK77950.1"/>
    </source>
</evidence>
<dbReference type="STRING" id="930991.A0A0D0DIP7"/>
<evidence type="ECO:0000313" key="2">
    <source>
        <dbReference type="Proteomes" id="UP000054538"/>
    </source>
</evidence>
<keyword evidence="2" id="KW-1185">Reference proteome</keyword>
<dbReference type="HOGENOM" id="CLU_1860034_0_0_1"/>
<reference evidence="2" key="2">
    <citation type="submission" date="2015-01" db="EMBL/GenBank/DDBJ databases">
        <title>Evolutionary Origins and Diversification of the Mycorrhizal Mutualists.</title>
        <authorList>
            <consortium name="DOE Joint Genome Institute"/>
            <consortium name="Mycorrhizal Genomics Consortium"/>
            <person name="Kohler A."/>
            <person name="Kuo A."/>
            <person name="Nagy L.G."/>
            <person name="Floudas D."/>
            <person name="Copeland A."/>
            <person name="Barry K.W."/>
            <person name="Cichocki N."/>
            <person name="Veneault-Fourrey C."/>
            <person name="LaButti K."/>
            <person name="Lindquist E.A."/>
            <person name="Lipzen A."/>
            <person name="Lundell T."/>
            <person name="Morin E."/>
            <person name="Murat C."/>
            <person name="Riley R."/>
            <person name="Ohm R."/>
            <person name="Sun H."/>
            <person name="Tunlid A."/>
            <person name="Henrissat B."/>
            <person name="Grigoriev I.V."/>
            <person name="Hibbett D.S."/>
            <person name="Martin F."/>
        </authorList>
    </citation>
    <scope>NUCLEOTIDE SEQUENCE [LARGE SCALE GENOMIC DNA]</scope>
    <source>
        <strain evidence="2">Ve08.2h10</strain>
    </source>
</reference>
<dbReference type="Proteomes" id="UP000054538">
    <property type="component" value="Unassembled WGS sequence"/>
</dbReference>
<dbReference type="EMBL" id="KN826769">
    <property type="protein sequence ID" value="KIK77950.1"/>
    <property type="molecule type" value="Genomic_DNA"/>
</dbReference>
<reference evidence="1 2" key="1">
    <citation type="submission" date="2014-04" db="EMBL/GenBank/DDBJ databases">
        <authorList>
            <consortium name="DOE Joint Genome Institute"/>
            <person name="Kuo A."/>
            <person name="Kohler A."/>
            <person name="Jargeat P."/>
            <person name="Nagy L.G."/>
            <person name="Floudas D."/>
            <person name="Copeland A."/>
            <person name="Barry K.W."/>
            <person name="Cichocki N."/>
            <person name="Veneault-Fourrey C."/>
            <person name="LaButti K."/>
            <person name="Lindquist E.A."/>
            <person name="Lipzen A."/>
            <person name="Lundell T."/>
            <person name="Morin E."/>
            <person name="Murat C."/>
            <person name="Sun H."/>
            <person name="Tunlid A."/>
            <person name="Henrissat B."/>
            <person name="Grigoriev I.V."/>
            <person name="Hibbett D.S."/>
            <person name="Martin F."/>
            <person name="Nordberg H.P."/>
            <person name="Cantor M.N."/>
            <person name="Hua S.X."/>
        </authorList>
    </citation>
    <scope>NUCLEOTIDE SEQUENCE [LARGE SCALE GENOMIC DNA]</scope>
    <source>
        <strain evidence="1 2">Ve08.2h10</strain>
    </source>
</reference>
<protein>
    <recommendedName>
        <fullName evidence="3">C3H1-type domain-containing protein</fullName>
    </recommendedName>
</protein>
<sequence length="138" mass="15748">FTFPHRASELERYGEYITQKFAHHKQQFHGRVIEFDKSIQKHVGSSCQYEFTDPHANLFESHFLPSGKQFSESPNFAKVKKPSASSPSSIIKKDKACRCYNSGQCTQSAVTCCYTHICSFPSCVKAHQECDHHKKDTV</sequence>
<name>A0A0D0DIP7_9AGAM</name>
<gene>
    <name evidence="1" type="ORF">PAXRUDRAFT_165310</name>
</gene>
<accession>A0A0D0DIP7</accession>
<evidence type="ECO:0008006" key="3">
    <source>
        <dbReference type="Google" id="ProtNLM"/>
    </source>
</evidence>
<dbReference type="InParanoid" id="A0A0D0DIP7"/>
<dbReference type="OrthoDB" id="2675409at2759"/>
<organism evidence="1 2">
    <name type="scientific">Paxillus rubicundulus Ve08.2h10</name>
    <dbReference type="NCBI Taxonomy" id="930991"/>
    <lineage>
        <taxon>Eukaryota</taxon>
        <taxon>Fungi</taxon>
        <taxon>Dikarya</taxon>
        <taxon>Basidiomycota</taxon>
        <taxon>Agaricomycotina</taxon>
        <taxon>Agaricomycetes</taxon>
        <taxon>Agaricomycetidae</taxon>
        <taxon>Boletales</taxon>
        <taxon>Paxilineae</taxon>
        <taxon>Paxillaceae</taxon>
        <taxon>Paxillus</taxon>
    </lineage>
</organism>
<feature type="non-terminal residue" evidence="1">
    <location>
        <position position="1"/>
    </location>
</feature>